<dbReference type="AlphaFoldDB" id="A0A8S3FLV9"/>
<comment type="caution">
    <text evidence="3">The sequence shown here is derived from an EMBL/GenBank/DDBJ whole genome shotgun (WGS) entry which is preliminary data.</text>
</comment>
<dbReference type="EMBL" id="CAJOBH010028391">
    <property type="protein sequence ID" value="CAF4263475.1"/>
    <property type="molecule type" value="Genomic_DNA"/>
</dbReference>
<protein>
    <submittedName>
        <fullName evidence="3">Uncharacterized protein</fullName>
    </submittedName>
</protein>
<evidence type="ECO:0000313" key="3">
    <source>
        <dbReference type="EMBL" id="CAF5129571.1"/>
    </source>
</evidence>
<reference evidence="3" key="1">
    <citation type="submission" date="2021-02" db="EMBL/GenBank/DDBJ databases">
        <authorList>
            <person name="Nowell W R."/>
        </authorList>
    </citation>
    <scope>NUCLEOTIDE SEQUENCE</scope>
</reference>
<dbReference type="Proteomes" id="UP000681967">
    <property type="component" value="Unassembled WGS sequence"/>
</dbReference>
<accession>A0A8S3FLV9</accession>
<dbReference type="Proteomes" id="UP000681720">
    <property type="component" value="Unassembled WGS sequence"/>
</dbReference>
<sequence>VKGYENGMKKTDIVNDYLEKGRVLLTTGQLADALTNFHSAIGMI</sequence>
<evidence type="ECO:0000313" key="2">
    <source>
        <dbReference type="EMBL" id="CAF4388572.1"/>
    </source>
</evidence>
<dbReference type="EMBL" id="CAJOBH010247512">
    <property type="protein sequence ID" value="CAF5129571.1"/>
    <property type="molecule type" value="Genomic_DNA"/>
</dbReference>
<dbReference type="EMBL" id="CAJOBJ010054255">
    <property type="protein sequence ID" value="CAF4388572.1"/>
    <property type="molecule type" value="Genomic_DNA"/>
</dbReference>
<evidence type="ECO:0000313" key="4">
    <source>
        <dbReference type="Proteomes" id="UP000681967"/>
    </source>
</evidence>
<name>A0A8S3FLV9_9BILA</name>
<organism evidence="3 4">
    <name type="scientific">Rotaria magnacalcarata</name>
    <dbReference type="NCBI Taxonomy" id="392030"/>
    <lineage>
        <taxon>Eukaryota</taxon>
        <taxon>Metazoa</taxon>
        <taxon>Spiralia</taxon>
        <taxon>Gnathifera</taxon>
        <taxon>Rotifera</taxon>
        <taxon>Eurotatoria</taxon>
        <taxon>Bdelloidea</taxon>
        <taxon>Philodinida</taxon>
        <taxon>Philodinidae</taxon>
        <taxon>Rotaria</taxon>
    </lineage>
</organism>
<feature type="non-terminal residue" evidence="3">
    <location>
        <position position="1"/>
    </location>
</feature>
<gene>
    <name evidence="1" type="ORF">BYL167_LOCUS26028</name>
    <name evidence="3" type="ORF">BYL167_LOCUS68283</name>
    <name evidence="2" type="ORF">GIL414_LOCUS29624</name>
</gene>
<proteinExistence type="predicted"/>
<evidence type="ECO:0000313" key="1">
    <source>
        <dbReference type="EMBL" id="CAF4263475.1"/>
    </source>
</evidence>